<keyword evidence="3 5" id="KW-0699">rRNA-binding</keyword>
<evidence type="ECO:0000256" key="1">
    <source>
        <dbReference type="ARBA" id="ARBA00022490"/>
    </source>
</evidence>
<evidence type="ECO:0000256" key="2">
    <source>
        <dbReference type="ARBA" id="ARBA00022517"/>
    </source>
</evidence>
<accession>A0ABN1ISJ9</accession>
<comment type="caution">
    <text evidence="6">The sequence shown here is derived from an EMBL/GenBank/DDBJ whole genome shotgun (WGS) entry which is preliminary data.</text>
</comment>
<dbReference type="NCBIfam" id="NF003593">
    <property type="entry name" value="PRK05255.1-1"/>
    <property type="match status" value="1"/>
</dbReference>
<sequence>MLLSLSVTIAFTGWFSRVTLMHEDELHDETLEPSRSQLRRDALDIFKLAEALAALGDADLARVPLDEDLHGEVLRTRAVTSHIARKRQTQFLAKQLRKLGDDEIKLIRDALSTDRDKAHRETAAMHRIETWRDRLLEEGDDALGELLALVPSADRQRLRQLVRNVKAERERNKPPHAYRELFRELRELFGEPL</sequence>
<name>A0ABN1ISJ9_9GAMM</name>
<keyword evidence="1 5" id="KW-0963">Cytoplasm</keyword>
<dbReference type="CDD" id="cd16331">
    <property type="entry name" value="YjgA-like"/>
    <property type="match status" value="1"/>
</dbReference>
<comment type="similarity">
    <text evidence="5">Belongs to the DarP family.</text>
</comment>
<evidence type="ECO:0000313" key="7">
    <source>
        <dbReference type="Proteomes" id="UP001501523"/>
    </source>
</evidence>
<evidence type="ECO:0000313" key="6">
    <source>
        <dbReference type="EMBL" id="GAA0720550.1"/>
    </source>
</evidence>
<dbReference type="PANTHER" id="PTHR38101:SF1">
    <property type="entry name" value="UPF0307 PROTEIN YJGA"/>
    <property type="match status" value="1"/>
</dbReference>
<evidence type="ECO:0000256" key="5">
    <source>
        <dbReference type="HAMAP-Rule" id="MF_00765"/>
    </source>
</evidence>
<dbReference type="InterPro" id="IPR006839">
    <property type="entry name" value="DarP"/>
</dbReference>
<keyword evidence="7" id="KW-1185">Reference proteome</keyword>
<organism evidence="6 7">
    <name type="scientific">Dokdonella soli</name>
    <dbReference type="NCBI Taxonomy" id="529810"/>
    <lineage>
        <taxon>Bacteria</taxon>
        <taxon>Pseudomonadati</taxon>
        <taxon>Pseudomonadota</taxon>
        <taxon>Gammaproteobacteria</taxon>
        <taxon>Lysobacterales</taxon>
        <taxon>Rhodanobacteraceae</taxon>
        <taxon>Dokdonella</taxon>
    </lineage>
</organism>
<dbReference type="PANTHER" id="PTHR38101">
    <property type="entry name" value="UPF0307 PROTEIN YJGA"/>
    <property type="match status" value="1"/>
</dbReference>
<comment type="function">
    <text evidence="5">Member of a network of 50S ribosomal subunit biogenesis factors which assembles along the 30S-50S interface, preventing incorrect 23S rRNA structures from forming. Promotes peptidyl transferase center (PTC) maturation.</text>
</comment>
<gene>
    <name evidence="6" type="primary">yjgA</name>
    <name evidence="5" type="synonym">darP</name>
    <name evidence="6" type="ORF">GCM10009105_30070</name>
</gene>
<dbReference type="HAMAP" id="MF_00765">
    <property type="entry name" value="DarP"/>
    <property type="match status" value="1"/>
</dbReference>
<dbReference type="InterPro" id="IPR023153">
    <property type="entry name" value="DarP_sf"/>
</dbReference>
<dbReference type="Gene3D" id="1.10.60.30">
    <property type="entry name" value="PSPTO4464-like domains"/>
    <property type="match status" value="2"/>
</dbReference>
<dbReference type="PIRSF" id="PIRSF016183">
    <property type="entry name" value="UCP016183"/>
    <property type="match status" value="1"/>
</dbReference>
<dbReference type="SUPFAM" id="SSF158710">
    <property type="entry name" value="PSPTO4464-like"/>
    <property type="match status" value="1"/>
</dbReference>
<keyword evidence="4 5" id="KW-0694">RNA-binding</keyword>
<evidence type="ECO:0000256" key="3">
    <source>
        <dbReference type="ARBA" id="ARBA00022730"/>
    </source>
</evidence>
<dbReference type="Proteomes" id="UP001501523">
    <property type="component" value="Unassembled WGS sequence"/>
</dbReference>
<dbReference type="Pfam" id="PF04751">
    <property type="entry name" value="DarP"/>
    <property type="match status" value="1"/>
</dbReference>
<reference evidence="6 7" key="1">
    <citation type="journal article" date="2019" name="Int. J. Syst. Evol. Microbiol.">
        <title>The Global Catalogue of Microorganisms (GCM) 10K type strain sequencing project: providing services to taxonomists for standard genome sequencing and annotation.</title>
        <authorList>
            <consortium name="The Broad Institute Genomics Platform"/>
            <consortium name="The Broad Institute Genome Sequencing Center for Infectious Disease"/>
            <person name="Wu L."/>
            <person name="Ma J."/>
        </authorList>
    </citation>
    <scope>NUCLEOTIDE SEQUENCE [LARGE SCALE GENOMIC DNA]</scope>
    <source>
        <strain evidence="6 7">JCM 15421</strain>
    </source>
</reference>
<keyword evidence="2 5" id="KW-0690">Ribosome biogenesis</keyword>
<comment type="subcellular location">
    <subcellularLocation>
        <location evidence="5">Cytoplasm</location>
    </subcellularLocation>
    <text evidence="5">Associates with late stage pre-50S ribosomal subunits.</text>
</comment>
<proteinExistence type="inferred from homology"/>
<protein>
    <recommendedName>
        <fullName evidence="5">Dual-action ribosomal maturation protein DarP</fullName>
    </recommendedName>
    <alternativeName>
        <fullName evidence="5">Large ribosomal subunit assembly factor DarP</fullName>
    </alternativeName>
</protein>
<evidence type="ECO:0000256" key="4">
    <source>
        <dbReference type="ARBA" id="ARBA00022884"/>
    </source>
</evidence>
<dbReference type="EMBL" id="BAAAEU010000024">
    <property type="protein sequence ID" value="GAA0720550.1"/>
    <property type="molecule type" value="Genomic_DNA"/>
</dbReference>